<dbReference type="InterPro" id="IPR023393">
    <property type="entry name" value="START-like_dom_sf"/>
</dbReference>
<organism evidence="2 3">
    <name type="scientific">Cudoniella acicularis</name>
    <dbReference type="NCBI Taxonomy" id="354080"/>
    <lineage>
        <taxon>Eukaryota</taxon>
        <taxon>Fungi</taxon>
        <taxon>Dikarya</taxon>
        <taxon>Ascomycota</taxon>
        <taxon>Pezizomycotina</taxon>
        <taxon>Leotiomycetes</taxon>
        <taxon>Helotiales</taxon>
        <taxon>Tricladiaceae</taxon>
        <taxon>Cudoniella</taxon>
    </lineage>
</organism>
<dbReference type="InterPro" id="IPR014710">
    <property type="entry name" value="RmlC-like_jellyroll"/>
</dbReference>
<gene>
    <name evidence="2" type="ORF">G7Y89_g4320</name>
</gene>
<dbReference type="Gene3D" id="3.30.530.20">
    <property type="match status" value="1"/>
</dbReference>
<evidence type="ECO:0000259" key="1">
    <source>
        <dbReference type="Pfam" id="PF07883"/>
    </source>
</evidence>
<dbReference type="InterPro" id="IPR013096">
    <property type="entry name" value="Cupin_2"/>
</dbReference>
<dbReference type="AlphaFoldDB" id="A0A8H4W4T9"/>
<sequence length="482" mass="53239">MPEHTLVAKIEIAAPPAVVREKFLQFDQLPKYHPNGFFKSISTVVPNAPLEVGTKLHVVIEISSMDPPIIENSPTTFCWGGRGLLGTFNGNHAFHFTESQVTKGATTFIQEEKFDGLLTFMVGEGMIAKTIGMREKTKNGFEGFNKDFKKWVESENDLDLGSDDDGCSSEDELDRSTPIKYNQWPDLDKQRLVAYKKENHFSDCVFVGSCAELKCSRLLCEARNELSVFTGDMGRVGQFLNHLLLENLMLAGKQSMGTRVEISQQTQLAVTEAGDRQNNGYFASFKFLWPCGLRRSFKLPTKQLHLRYKMATQVPITTIHITTNAADGTSSFQPLTTAPTKTHGSNSKVTYLYSTPGPSTTLSQDADLVQHLAAASSTPLPVFPAGGGSTFFILESAPNPEQNRSVLHRSHTIDYIYMLEGEIEVTLDSSETRVVKKGEAAVLRAAWHMSRNTSRTEAARILCVCLGIEGAVPGIEGVDMRK</sequence>
<accession>A0A8H4W4T9</accession>
<dbReference type="CDD" id="cd02231">
    <property type="entry name" value="cupin_BLL6423-like"/>
    <property type="match status" value="1"/>
</dbReference>
<dbReference type="Gene3D" id="2.60.120.10">
    <property type="entry name" value="Jelly Rolls"/>
    <property type="match status" value="1"/>
</dbReference>
<reference evidence="2 3" key="1">
    <citation type="submission" date="2020-03" db="EMBL/GenBank/DDBJ databases">
        <title>Draft Genome Sequence of Cudoniella acicularis.</title>
        <authorList>
            <person name="Buettner E."/>
            <person name="Kellner H."/>
        </authorList>
    </citation>
    <scope>NUCLEOTIDE SEQUENCE [LARGE SCALE GENOMIC DNA]</scope>
    <source>
        <strain evidence="2 3">DSM 108380</strain>
    </source>
</reference>
<evidence type="ECO:0000313" key="2">
    <source>
        <dbReference type="EMBL" id="KAF4633792.1"/>
    </source>
</evidence>
<dbReference type="SUPFAM" id="SSF51182">
    <property type="entry name" value="RmlC-like cupins"/>
    <property type="match status" value="1"/>
</dbReference>
<evidence type="ECO:0000313" key="3">
    <source>
        <dbReference type="Proteomes" id="UP000566819"/>
    </source>
</evidence>
<feature type="domain" description="Cupin type-2" evidence="1">
    <location>
        <begin position="405"/>
        <end position="465"/>
    </location>
</feature>
<proteinExistence type="predicted"/>
<dbReference type="PANTHER" id="PTHR36156:SF2">
    <property type="entry name" value="CUPIN TYPE-2 DOMAIN-CONTAINING PROTEIN"/>
    <property type="match status" value="1"/>
</dbReference>
<dbReference type="InterPro" id="IPR047142">
    <property type="entry name" value="OryJ/VirC-like"/>
</dbReference>
<dbReference type="PANTHER" id="PTHR36156">
    <property type="entry name" value="SLR2101 PROTEIN"/>
    <property type="match status" value="1"/>
</dbReference>
<dbReference type="EMBL" id="JAAMPI010000231">
    <property type="protein sequence ID" value="KAF4633792.1"/>
    <property type="molecule type" value="Genomic_DNA"/>
</dbReference>
<dbReference type="CDD" id="cd07822">
    <property type="entry name" value="SRPBCC_4"/>
    <property type="match status" value="1"/>
</dbReference>
<dbReference type="InterPro" id="IPR011051">
    <property type="entry name" value="RmlC_Cupin_sf"/>
</dbReference>
<protein>
    <recommendedName>
        <fullName evidence="1">Cupin type-2 domain-containing protein</fullName>
    </recommendedName>
</protein>
<dbReference type="SUPFAM" id="SSF55961">
    <property type="entry name" value="Bet v1-like"/>
    <property type="match status" value="1"/>
</dbReference>
<dbReference type="Proteomes" id="UP000566819">
    <property type="component" value="Unassembled WGS sequence"/>
</dbReference>
<dbReference type="OrthoDB" id="509124at2759"/>
<name>A0A8H4W4T9_9HELO</name>
<comment type="caution">
    <text evidence="2">The sequence shown here is derived from an EMBL/GenBank/DDBJ whole genome shotgun (WGS) entry which is preliminary data.</text>
</comment>
<dbReference type="Pfam" id="PF07883">
    <property type="entry name" value="Cupin_2"/>
    <property type="match status" value="1"/>
</dbReference>
<keyword evidence="3" id="KW-1185">Reference proteome</keyword>